<sequence>MININHKKIGTPIVNFFRIEDDKLLTIHLIKFNNNNNNNNNNNEEDIYIALNVEKKCSCESNINIILKNMTKIYDKERFMFLLKYDLKFTKYILIYENKFLIREIKNNIKYTTLFEIEKELYNIPKIMMLYSEKELFKLSEFKNKILKDYRKIKKIEINTNNTLLKLIQIKNKEIINIIERLKNTKTILEFDICEIYQEILDHYNFFNGLL</sequence>
<organism evidence="1">
    <name type="scientific">Pithovirus LCDPAC02</name>
    <dbReference type="NCBI Taxonomy" id="2506601"/>
    <lineage>
        <taxon>Viruses</taxon>
        <taxon>Pithoviruses</taxon>
    </lineage>
</organism>
<accession>A0A481YR96</accession>
<evidence type="ECO:0000313" key="1">
    <source>
        <dbReference type="EMBL" id="QBK84976.1"/>
    </source>
</evidence>
<reference evidence="1" key="1">
    <citation type="journal article" date="2019" name="MBio">
        <title>Virus Genomes from Deep Sea Sediments Expand the Ocean Megavirome and Support Independent Origins of Viral Gigantism.</title>
        <authorList>
            <person name="Backstrom D."/>
            <person name="Yutin N."/>
            <person name="Jorgensen S.L."/>
            <person name="Dharamshi J."/>
            <person name="Homa F."/>
            <person name="Zaremba-Niedwiedzka K."/>
            <person name="Spang A."/>
            <person name="Wolf Y.I."/>
            <person name="Koonin E.V."/>
            <person name="Ettema T.J."/>
        </authorList>
    </citation>
    <scope>NUCLEOTIDE SEQUENCE</scope>
</reference>
<protein>
    <submittedName>
        <fullName evidence="1">Uncharacterized protein</fullName>
    </submittedName>
</protein>
<dbReference type="EMBL" id="MK500301">
    <property type="protein sequence ID" value="QBK84976.1"/>
    <property type="molecule type" value="Genomic_DNA"/>
</dbReference>
<gene>
    <name evidence="1" type="ORF">LCDPAC02_01750</name>
</gene>
<proteinExistence type="predicted"/>
<name>A0A481YR96_9VIRU</name>